<dbReference type="WBParaSite" id="ALUE_0002118501-mRNA-1">
    <property type="protein sequence ID" value="ALUE_0002118501-mRNA-1"/>
    <property type="gene ID" value="ALUE_0002118501"/>
</dbReference>
<dbReference type="Proteomes" id="UP000036681">
    <property type="component" value="Unplaced"/>
</dbReference>
<dbReference type="AlphaFoldDB" id="A0A0M3IR07"/>
<sequence length="109" mass="12778">MRHNNLANLEDIVPAMDRDNSILWAGKHELLRSRPLESRFINDGAIIIEYPRVRLSHFSKYTCVSIICPYALYGGRFYPSCILPLASVDMRRRLTADYIPNRIHQLRYQ</sequence>
<keyword evidence="1" id="KW-1185">Reference proteome</keyword>
<evidence type="ECO:0000313" key="2">
    <source>
        <dbReference type="WBParaSite" id="ALUE_0002118501-mRNA-1"/>
    </source>
</evidence>
<proteinExistence type="predicted"/>
<name>A0A0M3IR07_ASCLU</name>
<protein>
    <submittedName>
        <fullName evidence="2">Uncharacterized protein</fullName>
    </submittedName>
</protein>
<evidence type="ECO:0000313" key="1">
    <source>
        <dbReference type="Proteomes" id="UP000036681"/>
    </source>
</evidence>
<accession>A0A0M3IR07</accession>
<reference evidence="2" key="1">
    <citation type="submission" date="2017-02" db="UniProtKB">
        <authorList>
            <consortium name="WormBaseParasite"/>
        </authorList>
    </citation>
    <scope>IDENTIFICATION</scope>
</reference>
<organism evidence="1 2">
    <name type="scientific">Ascaris lumbricoides</name>
    <name type="common">Giant roundworm</name>
    <dbReference type="NCBI Taxonomy" id="6252"/>
    <lineage>
        <taxon>Eukaryota</taxon>
        <taxon>Metazoa</taxon>
        <taxon>Ecdysozoa</taxon>
        <taxon>Nematoda</taxon>
        <taxon>Chromadorea</taxon>
        <taxon>Rhabditida</taxon>
        <taxon>Spirurina</taxon>
        <taxon>Ascaridomorpha</taxon>
        <taxon>Ascaridoidea</taxon>
        <taxon>Ascarididae</taxon>
        <taxon>Ascaris</taxon>
    </lineage>
</organism>